<reference evidence="2" key="1">
    <citation type="submission" date="2015-04" db="UniProtKB">
        <authorList>
            <consortium name="EnsemblPlants"/>
        </authorList>
    </citation>
    <scope>IDENTIFICATION</scope>
</reference>
<evidence type="ECO:0000313" key="3">
    <source>
        <dbReference type="Proteomes" id="UP000008021"/>
    </source>
</evidence>
<name>A0A0E0DIG6_9ORYZ</name>
<dbReference type="AlphaFoldDB" id="A0A0E0DIG6"/>
<accession>A0A0E0DIG6</accession>
<proteinExistence type="predicted"/>
<protein>
    <submittedName>
        <fullName evidence="2">Uncharacterized protein</fullName>
    </submittedName>
</protein>
<evidence type="ECO:0000313" key="2">
    <source>
        <dbReference type="EnsemblPlants" id="OMERI04G21160.1"/>
    </source>
</evidence>
<sequence length="92" mass="10173">MAAAVGEAATARSSVAGAVSERESGSGAQRSNMRGKEVEKVKRASLVESEREVVSEVGEHKRLGGRRTQRVRQQCHRHEREVRRHELLEGVV</sequence>
<dbReference type="EnsemblPlants" id="OMERI04G21160.1">
    <property type="protein sequence ID" value="OMERI04G21160.1"/>
    <property type="gene ID" value="OMERI04G21160"/>
</dbReference>
<feature type="compositionally biased region" description="Basic residues" evidence="1">
    <location>
        <begin position="63"/>
        <end position="75"/>
    </location>
</feature>
<feature type="region of interest" description="Disordered" evidence="1">
    <location>
        <begin position="58"/>
        <end position="77"/>
    </location>
</feature>
<organism evidence="2">
    <name type="scientific">Oryza meridionalis</name>
    <dbReference type="NCBI Taxonomy" id="40149"/>
    <lineage>
        <taxon>Eukaryota</taxon>
        <taxon>Viridiplantae</taxon>
        <taxon>Streptophyta</taxon>
        <taxon>Embryophyta</taxon>
        <taxon>Tracheophyta</taxon>
        <taxon>Spermatophyta</taxon>
        <taxon>Magnoliopsida</taxon>
        <taxon>Liliopsida</taxon>
        <taxon>Poales</taxon>
        <taxon>Poaceae</taxon>
        <taxon>BOP clade</taxon>
        <taxon>Oryzoideae</taxon>
        <taxon>Oryzeae</taxon>
        <taxon>Oryzinae</taxon>
        <taxon>Oryza</taxon>
    </lineage>
</organism>
<keyword evidence="3" id="KW-1185">Reference proteome</keyword>
<evidence type="ECO:0000256" key="1">
    <source>
        <dbReference type="SAM" id="MobiDB-lite"/>
    </source>
</evidence>
<dbReference type="HOGENOM" id="CLU_2416997_0_0_1"/>
<dbReference type="Gramene" id="OMERI04G21160.1">
    <property type="protein sequence ID" value="OMERI04G21160.1"/>
    <property type="gene ID" value="OMERI04G21160"/>
</dbReference>
<dbReference type="Proteomes" id="UP000008021">
    <property type="component" value="Chromosome 4"/>
</dbReference>
<reference evidence="2" key="2">
    <citation type="submission" date="2018-05" db="EMBL/GenBank/DDBJ databases">
        <title>OmerRS3 (Oryza meridionalis Reference Sequence Version 3).</title>
        <authorList>
            <person name="Zhang J."/>
            <person name="Kudrna D."/>
            <person name="Lee S."/>
            <person name="Talag J."/>
            <person name="Welchert J."/>
            <person name="Wing R.A."/>
        </authorList>
    </citation>
    <scope>NUCLEOTIDE SEQUENCE [LARGE SCALE GENOMIC DNA]</scope>
    <source>
        <strain evidence="2">cv. OR44</strain>
    </source>
</reference>
<feature type="region of interest" description="Disordered" evidence="1">
    <location>
        <begin position="1"/>
        <end position="44"/>
    </location>
</feature>